<organism evidence="1 2">
    <name type="scientific">Novosphingobium aquae</name>
    <dbReference type="NCBI Taxonomy" id="3133435"/>
    <lineage>
        <taxon>Bacteria</taxon>
        <taxon>Pseudomonadati</taxon>
        <taxon>Pseudomonadota</taxon>
        <taxon>Alphaproteobacteria</taxon>
        <taxon>Sphingomonadales</taxon>
        <taxon>Sphingomonadaceae</taxon>
        <taxon>Novosphingobium</taxon>
    </lineage>
</organism>
<comment type="caution">
    <text evidence="1">The sequence shown here is derived from an EMBL/GenBank/DDBJ whole genome shotgun (WGS) entry which is preliminary data.</text>
</comment>
<proteinExistence type="predicted"/>
<sequence length="264" mass="26763">MSISTVDGYFAAAKQNIPLTKTASRTSVALIPFSTFDLAGNPGAGTLAGSSTAAGIVPTDATAGCPVINAFGGGATGYLTRVDYANTVLSRLAIYDMLFKAGAYAFNAATTLASQPSFLGRCPDGAGNGNEIWIEAVTAFTGNLSIAVTYTNQAGTTGRTTGTVATGAALTVGRMVQLPLQAGDSGVQKIESVTGTVATVGTFNVLVLRPLWNQRITVANGGGIDDWFKTGAPIVYADSAIIAVPQADSTSTGLPDIIIEIANA</sequence>
<reference evidence="1 2" key="1">
    <citation type="submission" date="2024-03" db="EMBL/GenBank/DDBJ databases">
        <authorList>
            <person name="Jo J.-H."/>
        </authorList>
    </citation>
    <scope>NUCLEOTIDE SEQUENCE [LARGE SCALE GENOMIC DNA]</scope>
    <source>
        <strain evidence="1 2">AS3R-12</strain>
    </source>
</reference>
<name>A0ABU8SBT4_9SPHN</name>
<dbReference type="Proteomes" id="UP001379235">
    <property type="component" value="Unassembled WGS sequence"/>
</dbReference>
<dbReference type="EMBL" id="JBBHJY010000009">
    <property type="protein sequence ID" value="MEJ6011434.1"/>
    <property type="molecule type" value="Genomic_DNA"/>
</dbReference>
<accession>A0ABU8SBT4</accession>
<protein>
    <submittedName>
        <fullName evidence="1">Uncharacterized protein</fullName>
    </submittedName>
</protein>
<keyword evidence="2" id="KW-1185">Reference proteome</keyword>
<dbReference type="RefSeq" id="WP_339968687.1">
    <property type="nucleotide sequence ID" value="NZ_JBBHJY010000009.1"/>
</dbReference>
<evidence type="ECO:0000313" key="2">
    <source>
        <dbReference type="Proteomes" id="UP001379235"/>
    </source>
</evidence>
<evidence type="ECO:0000313" key="1">
    <source>
        <dbReference type="EMBL" id="MEJ6011434.1"/>
    </source>
</evidence>
<gene>
    <name evidence="1" type="ORF">WG900_16070</name>
</gene>